<gene>
    <name evidence="6" type="ORF">ACFFQV_00845</name>
</gene>
<dbReference type="EC" id="2.1.1.100" evidence="6"/>
<accession>A0ABV5SMC9</accession>
<dbReference type="Proteomes" id="UP001589667">
    <property type="component" value="Unassembled WGS sequence"/>
</dbReference>
<evidence type="ECO:0000256" key="5">
    <source>
        <dbReference type="SAM" id="Phobius"/>
    </source>
</evidence>
<feature type="transmembrane region" description="Helical" evidence="5">
    <location>
        <begin position="41"/>
        <end position="60"/>
    </location>
</feature>
<evidence type="ECO:0000256" key="4">
    <source>
        <dbReference type="ARBA" id="ARBA00023136"/>
    </source>
</evidence>
<comment type="caution">
    <text evidence="6">The sequence shown here is derived from an EMBL/GenBank/DDBJ whole genome shotgun (WGS) entry which is preliminary data.</text>
</comment>
<keyword evidence="6" id="KW-0489">Methyltransferase</keyword>
<feature type="transmembrane region" description="Helical" evidence="5">
    <location>
        <begin position="178"/>
        <end position="200"/>
    </location>
</feature>
<dbReference type="GO" id="GO:0004671">
    <property type="term" value="F:protein C-terminal S-isoprenylcysteine carboxyl O-methyltransferase activity"/>
    <property type="evidence" value="ECO:0007669"/>
    <property type="project" value="UniProtKB-EC"/>
</dbReference>
<keyword evidence="6" id="KW-0808">Transferase</keyword>
<protein>
    <submittedName>
        <fullName evidence="6">Methyltransferase family protein</fullName>
        <ecNumber evidence="6">2.1.1.100</ecNumber>
        <ecNumber evidence="6">2.1.1.334</ecNumber>
    </submittedName>
</protein>
<feature type="transmembrane region" description="Helical" evidence="5">
    <location>
        <begin position="92"/>
        <end position="113"/>
    </location>
</feature>
<dbReference type="RefSeq" id="WP_246192194.1">
    <property type="nucleotide sequence ID" value="NZ_BAAANI010000008.1"/>
</dbReference>
<evidence type="ECO:0000256" key="2">
    <source>
        <dbReference type="ARBA" id="ARBA00022692"/>
    </source>
</evidence>
<comment type="subcellular location">
    <subcellularLocation>
        <location evidence="1">Endomembrane system</location>
        <topology evidence="1">Multi-pass membrane protein</topology>
    </subcellularLocation>
</comment>
<keyword evidence="2 5" id="KW-0812">Transmembrane</keyword>
<feature type="transmembrane region" description="Helical" evidence="5">
    <location>
        <begin position="67"/>
        <end position="86"/>
    </location>
</feature>
<evidence type="ECO:0000256" key="1">
    <source>
        <dbReference type="ARBA" id="ARBA00004127"/>
    </source>
</evidence>
<evidence type="ECO:0000313" key="7">
    <source>
        <dbReference type="Proteomes" id="UP001589667"/>
    </source>
</evidence>
<feature type="transmembrane region" description="Helical" evidence="5">
    <location>
        <begin position="233"/>
        <end position="258"/>
    </location>
</feature>
<dbReference type="Pfam" id="PF04191">
    <property type="entry name" value="PEMT"/>
    <property type="match status" value="1"/>
</dbReference>
<dbReference type="EC" id="2.1.1.334" evidence="6"/>
<dbReference type="EMBL" id="JBHMBL010000001">
    <property type="protein sequence ID" value="MFB9640822.1"/>
    <property type="molecule type" value="Genomic_DNA"/>
</dbReference>
<evidence type="ECO:0000256" key="3">
    <source>
        <dbReference type="ARBA" id="ARBA00022989"/>
    </source>
</evidence>
<feature type="transmembrane region" description="Helical" evidence="5">
    <location>
        <begin position="139"/>
        <end position="166"/>
    </location>
</feature>
<keyword evidence="4 5" id="KW-0472">Membrane</keyword>
<dbReference type="GO" id="GO:0032259">
    <property type="term" value="P:methylation"/>
    <property type="evidence" value="ECO:0007669"/>
    <property type="project" value="UniProtKB-KW"/>
</dbReference>
<evidence type="ECO:0000313" key="6">
    <source>
        <dbReference type="EMBL" id="MFB9640822.1"/>
    </source>
</evidence>
<proteinExistence type="predicted"/>
<name>A0ABV5SMC9_9MICO</name>
<organism evidence="6 7">
    <name type="scientific">Agromyces lapidis</name>
    <dbReference type="NCBI Taxonomy" id="279574"/>
    <lineage>
        <taxon>Bacteria</taxon>
        <taxon>Bacillati</taxon>
        <taxon>Actinomycetota</taxon>
        <taxon>Actinomycetes</taxon>
        <taxon>Micrococcales</taxon>
        <taxon>Microbacteriaceae</taxon>
        <taxon>Agromyces</taxon>
    </lineage>
</organism>
<dbReference type="InterPro" id="IPR007318">
    <property type="entry name" value="Phopholipid_MeTrfase"/>
</dbReference>
<sequence length="304" mass="32027">MTERLGRVYFGMQAVAGLTWWIAVFTVPFVREATLGGLDAVLVAVLDVPLFVGASAIAAFGVRAAAFVATGWTLIVTGLLAVYATVTGEAGWGVLLMGAATVASVVALSLMVLGRVPTEWMLVGPFAFRRADATAKTGAHLAATAAQITVFWGVLLGVVPVVIAWLERRWGLAVDAPTWLLPFGAVVFALASALGIWSAIAMATRGVGTPLPAATANRLVVAGPYRFVRNPMAVAGITQGVAVGLMLGSWLVVVYAVAGGLFWNFVVRPLEEAELEARFGEEFRRYREAVRCWVPTLPGAAALE</sequence>
<dbReference type="Gene3D" id="1.20.120.1630">
    <property type="match status" value="1"/>
</dbReference>
<keyword evidence="3 5" id="KW-1133">Transmembrane helix</keyword>
<feature type="transmembrane region" description="Helical" evidence="5">
    <location>
        <begin position="7"/>
        <end position="29"/>
    </location>
</feature>
<reference evidence="6 7" key="1">
    <citation type="submission" date="2024-09" db="EMBL/GenBank/DDBJ databases">
        <authorList>
            <person name="Sun Q."/>
            <person name="Mori K."/>
        </authorList>
    </citation>
    <scope>NUCLEOTIDE SEQUENCE [LARGE SCALE GENOMIC DNA]</scope>
    <source>
        <strain evidence="6 7">JCM 14321</strain>
    </source>
</reference>
<keyword evidence="7" id="KW-1185">Reference proteome</keyword>